<keyword evidence="6" id="KW-0460">Magnesium</keyword>
<keyword evidence="9" id="KW-0808">Transferase</keyword>
<dbReference type="InterPro" id="IPR039537">
    <property type="entry name" value="Retrotran_Ty1/copia-like"/>
</dbReference>
<keyword evidence="2" id="KW-0540">Nuclease</keyword>
<protein>
    <recommendedName>
        <fullName evidence="12">Retroviral polymerase SH3-like domain-containing protein</fullName>
    </recommendedName>
</protein>
<organism evidence="13 14">
    <name type="scientific">Austropuccinia psidii MF-1</name>
    <dbReference type="NCBI Taxonomy" id="1389203"/>
    <lineage>
        <taxon>Eukaryota</taxon>
        <taxon>Fungi</taxon>
        <taxon>Dikarya</taxon>
        <taxon>Basidiomycota</taxon>
        <taxon>Pucciniomycotina</taxon>
        <taxon>Pucciniomycetes</taxon>
        <taxon>Pucciniales</taxon>
        <taxon>Sphaerophragmiaceae</taxon>
        <taxon>Austropuccinia</taxon>
    </lineage>
</organism>
<proteinExistence type="predicted"/>
<gene>
    <name evidence="13" type="ORF">O181_008287</name>
</gene>
<evidence type="ECO:0000256" key="6">
    <source>
        <dbReference type="ARBA" id="ARBA00022842"/>
    </source>
</evidence>
<keyword evidence="8" id="KW-0695">RNA-directed DNA polymerase</keyword>
<comment type="caution">
    <text evidence="13">The sequence shown here is derived from an EMBL/GenBank/DDBJ whole genome shotgun (WGS) entry which is preliminary data.</text>
</comment>
<dbReference type="GO" id="GO:0003964">
    <property type="term" value="F:RNA-directed DNA polymerase activity"/>
    <property type="evidence" value="ECO:0007669"/>
    <property type="project" value="UniProtKB-KW"/>
</dbReference>
<dbReference type="GO" id="GO:0006310">
    <property type="term" value="P:DNA recombination"/>
    <property type="evidence" value="ECO:0007669"/>
    <property type="project" value="UniProtKB-KW"/>
</dbReference>
<dbReference type="OrthoDB" id="6776856at2759"/>
<dbReference type="InterPro" id="IPR057670">
    <property type="entry name" value="SH3_retrovirus"/>
</dbReference>
<keyword evidence="9" id="KW-0239">DNA-directed DNA polymerase</keyword>
<evidence type="ECO:0000256" key="9">
    <source>
        <dbReference type="ARBA" id="ARBA00022932"/>
    </source>
</evidence>
<evidence type="ECO:0000313" key="13">
    <source>
        <dbReference type="EMBL" id="MBW0468572.1"/>
    </source>
</evidence>
<dbReference type="EMBL" id="AVOT02001903">
    <property type="protein sequence ID" value="MBW0468572.1"/>
    <property type="molecule type" value="Genomic_DNA"/>
</dbReference>
<evidence type="ECO:0000256" key="11">
    <source>
        <dbReference type="SAM" id="MobiDB-lite"/>
    </source>
</evidence>
<dbReference type="GO" id="GO:0016787">
    <property type="term" value="F:hydrolase activity"/>
    <property type="evidence" value="ECO:0007669"/>
    <property type="project" value="UniProtKB-KW"/>
</dbReference>
<evidence type="ECO:0000256" key="4">
    <source>
        <dbReference type="ARBA" id="ARBA00022759"/>
    </source>
</evidence>
<sequence length="214" mass="23982">MERVHCLLLDSKLSFDWWGEAFSTATYLLNRTPVSSLSFKTSFETIFNHAPKMDHLHPFGCPVYIQVNKANLKSKLHPWAKKGFFLGYSEGPKNVCVYNYTTNKIQIMHDFLFDNKSQETSNSSVEGSSYLGSTSFVPVNNTGSEASTPDNSSPLVETEPPLNTDNSIPSSSFQTATEFNNNLTDDLQNLTAQRMLPLILHKILYPSKAFQRAG</sequence>
<evidence type="ECO:0000256" key="8">
    <source>
        <dbReference type="ARBA" id="ARBA00022918"/>
    </source>
</evidence>
<evidence type="ECO:0000256" key="2">
    <source>
        <dbReference type="ARBA" id="ARBA00022722"/>
    </source>
</evidence>
<dbReference type="Proteomes" id="UP000765509">
    <property type="component" value="Unassembled WGS sequence"/>
</dbReference>
<keyword evidence="7" id="KW-0229">DNA integration</keyword>
<keyword evidence="14" id="KW-1185">Reference proteome</keyword>
<dbReference type="GO" id="GO:0003887">
    <property type="term" value="F:DNA-directed DNA polymerase activity"/>
    <property type="evidence" value="ECO:0007669"/>
    <property type="project" value="UniProtKB-KW"/>
</dbReference>
<name>A0A9Q3BPF9_9BASI</name>
<dbReference type="Pfam" id="PF25597">
    <property type="entry name" value="SH3_retrovirus"/>
    <property type="match status" value="1"/>
</dbReference>
<accession>A0A9Q3BPF9</accession>
<keyword evidence="4" id="KW-0255">Endonuclease</keyword>
<reference evidence="13" key="1">
    <citation type="submission" date="2021-03" db="EMBL/GenBank/DDBJ databases">
        <title>Draft genome sequence of rust myrtle Austropuccinia psidii MF-1, a brazilian biotype.</title>
        <authorList>
            <person name="Quecine M.C."/>
            <person name="Pachon D.M.R."/>
            <person name="Bonatelli M.L."/>
            <person name="Correr F.H."/>
            <person name="Franceschini L.M."/>
            <person name="Leite T.F."/>
            <person name="Margarido G.R.A."/>
            <person name="Almeida C.A."/>
            <person name="Ferrarezi J.A."/>
            <person name="Labate C.A."/>
        </authorList>
    </citation>
    <scope>NUCLEOTIDE SEQUENCE</scope>
    <source>
        <strain evidence="13">MF-1</strain>
    </source>
</reference>
<feature type="domain" description="Retroviral polymerase SH3-like" evidence="12">
    <location>
        <begin position="61"/>
        <end position="122"/>
    </location>
</feature>
<dbReference type="GO" id="GO:0046872">
    <property type="term" value="F:metal ion binding"/>
    <property type="evidence" value="ECO:0007669"/>
    <property type="project" value="UniProtKB-KW"/>
</dbReference>
<dbReference type="GO" id="GO:0015074">
    <property type="term" value="P:DNA integration"/>
    <property type="evidence" value="ECO:0007669"/>
    <property type="project" value="UniProtKB-KW"/>
</dbReference>
<evidence type="ECO:0000256" key="7">
    <source>
        <dbReference type="ARBA" id="ARBA00022908"/>
    </source>
</evidence>
<evidence type="ECO:0000259" key="12">
    <source>
        <dbReference type="Pfam" id="PF25597"/>
    </source>
</evidence>
<keyword evidence="3" id="KW-0479">Metal-binding</keyword>
<feature type="region of interest" description="Disordered" evidence="11">
    <location>
        <begin position="140"/>
        <end position="174"/>
    </location>
</feature>
<keyword evidence="1" id="KW-0548">Nucleotidyltransferase</keyword>
<keyword evidence="5" id="KW-0378">Hydrolase</keyword>
<dbReference type="AlphaFoldDB" id="A0A9Q3BPF9"/>
<dbReference type="GO" id="GO:0004519">
    <property type="term" value="F:endonuclease activity"/>
    <property type="evidence" value="ECO:0007669"/>
    <property type="project" value="UniProtKB-KW"/>
</dbReference>
<evidence type="ECO:0000256" key="5">
    <source>
        <dbReference type="ARBA" id="ARBA00022801"/>
    </source>
</evidence>
<dbReference type="PANTHER" id="PTHR42648">
    <property type="entry name" value="TRANSPOSASE, PUTATIVE-RELATED"/>
    <property type="match status" value="1"/>
</dbReference>
<evidence type="ECO:0000313" key="14">
    <source>
        <dbReference type="Proteomes" id="UP000765509"/>
    </source>
</evidence>
<dbReference type="PANTHER" id="PTHR42648:SF11">
    <property type="entry name" value="TRANSPOSON TY4-P GAG-POL POLYPROTEIN"/>
    <property type="match status" value="1"/>
</dbReference>
<evidence type="ECO:0000256" key="10">
    <source>
        <dbReference type="ARBA" id="ARBA00023172"/>
    </source>
</evidence>
<evidence type="ECO:0000256" key="1">
    <source>
        <dbReference type="ARBA" id="ARBA00022695"/>
    </source>
</evidence>
<evidence type="ECO:0000256" key="3">
    <source>
        <dbReference type="ARBA" id="ARBA00022723"/>
    </source>
</evidence>
<keyword evidence="10" id="KW-0233">DNA recombination</keyword>